<keyword evidence="4" id="KW-1185">Reference proteome</keyword>
<keyword evidence="2" id="KW-1133">Transmembrane helix</keyword>
<organism evidence="3 4">
    <name type="scientific">Methylocystis heyeri</name>
    <dbReference type="NCBI Taxonomy" id="391905"/>
    <lineage>
        <taxon>Bacteria</taxon>
        <taxon>Pseudomonadati</taxon>
        <taxon>Pseudomonadota</taxon>
        <taxon>Alphaproteobacteria</taxon>
        <taxon>Hyphomicrobiales</taxon>
        <taxon>Methylocystaceae</taxon>
        <taxon>Methylocystis</taxon>
    </lineage>
</organism>
<proteinExistence type="predicted"/>
<evidence type="ECO:0000256" key="1">
    <source>
        <dbReference type="SAM" id="MobiDB-lite"/>
    </source>
</evidence>
<keyword evidence="2" id="KW-0812">Transmembrane</keyword>
<dbReference type="Proteomes" id="UP000309061">
    <property type="component" value="Plasmid unnamed1"/>
</dbReference>
<protein>
    <submittedName>
        <fullName evidence="3">Uncharacterized protein</fullName>
    </submittedName>
</protein>
<dbReference type="RefSeq" id="WP_136498127.1">
    <property type="nucleotide sequence ID" value="NZ_CP046053.1"/>
</dbReference>
<feature type="transmembrane region" description="Helical" evidence="2">
    <location>
        <begin position="364"/>
        <end position="384"/>
    </location>
</feature>
<keyword evidence="2" id="KW-0472">Membrane</keyword>
<gene>
    <name evidence="3" type="ORF">H2LOC_020875</name>
</gene>
<name>A0A6B8KIP6_9HYPH</name>
<evidence type="ECO:0000313" key="4">
    <source>
        <dbReference type="Proteomes" id="UP000309061"/>
    </source>
</evidence>
<dbReference type="OrthoDB" id="9178739at2"/>
<evidence type="ECO:0000313" key="3">
    <source>
        <dbReference type="EMBL" id="QGM48244.1"/>
    </source>
</evidence>
<sequence length="504" mass="55128">MTQSQTIVAAAVEAAGGVDGFFINVAGGNLDVGGMFDETRLSHWRKAMSVCAQEGDIDITCLDEDDRAIPLGQLTDAVGQRLRFLIKLPVHDGAVHLLAIEQLRTLLKTPTSLAGVSVVRIAGLEGPFASEAISFETWADGPTSAPIRSPRIEGSPRRFVKCLAPNFMAPSEIEPWLEKDGAPSSSQFRNEWKEAASIALCRSLTNEIFMDGDTPQCVLASTPSRRLAYGQERNVSDDEFVALQACARWVFLEGADIEVRHTLFTNELGREWRDDRPYLDGVWARLLPSLDAAKLAYRAHLKTGSKETLKSLSDLRKTLGDEIQKLMQQTRDLSANVWRDIAIALGVTAIRFGLDPTKIAGAKAGFSVVFALTAIYIWASYWVALKTNRDFLQVIEDTRTAWRDKLYGYLDKADYAALAEKPIRDATAAYDRTKNRTTLAVSVIVLALFGVAIWESELASAWWPNSKATRAGTLDTQSPQEAPKGAKGAPDAGAKSPAISPKVE</sequence>
<feature type="compositionally biased region" description="Low complexity" evidence="1">
    <location>
        <begin position="482"/>
        <end position="498"/>
    </location>
</feature>
<geneLocation type="plasmid" evidence="3">
    <name>unnamed1</name>
</geneLocation>
<feature type="transmembrane region" description="Helical" evidence="2">
    <location>
        <begin position="437"/>
        <end position="454"/>
    </location>
</feature>
<reference evidence="3 4" key="1">
    <citation type="submission" date="2019-11" db="EMBL/GenBank/DDBJ databases">
        <title>The genome sequence of Methylocystis heyeri.</title>
        <authorList>
            <person name="Oshkin I.Y."/>
            <person name="Miroshnikov K."/>
            <person name="Dedysh S.N."/>
        </authorList>
    </citation>
    <scope>NUCLEOTIDE SEQUENCE [LARGE SCALE GENOMIC DNA]</scope>
    <source>
        <strain evidence="3 4">H2</strain>
        <plasmid evidence="3 4">unnamed1</plasmid>
    </source>
</reference>
<dbReference type="EMBL" id="CP046053">
    <property type="protein sequence ID" value="QGM48244.1"/>
    <property type="molecule type" value="Genomic_DNA"/>
</dbReference>
<dbReference type="KEGG" id="mhey:H2LOC_020875"/>
<evidence type="ECO:0000256" key="2">
    <source>
        <dbReference type="SAM" id="Phobius"/>
    </source>
</evidence>
<accession>A0A6B8KIP6</accession>
<feature type="region of interest" description="Disordered" evidence="1">
    <location>
        <begin position="470"/>
        <end position="504"/>
    </location>
</feature>
<dbReference type="AlphaFoldDB" id="A0A6B8KIP6"/>
<keyword evidence="3" id="KW-0614">Plasmid</keyword>